<proteinExistence type="predicted"/>
<evidence type="ECO:0000313" key="1">
    <source>
        <dbReference type="EMBL" id="GMH15244.1"/>
    </source>
</evidence>
<dbReference type="Proteomes" id="UP001279734">
    <property type="component" value="Unassembled WGS sequence"/>
</dbReference>
<sequence>MKAITEDIMEIPEVSFGDQVETGAEDHFETTEAPVSNVPKTTHESEVMGEAHESEAIVEASKAEEVAVDVDVA</sequence>
<evidence type="ECO:0000313" key="2">
    <source>
        <dbReference type="Proteomes" id="UP001279734"/>
    </source>
</evidence>
<dbReference type="AlphaFoldDB" id="A0AAD3SQX6"/>
<accession>A0AAD3SQX6</accession>
<keyword evidence="2" id="KW-1185">Reference proteome</keyword>
<dbReference type="EMBL" id="BSYO01000015">
    <property type="protein sequence ID" value="GMH15244.1"/>
    <property type="molecule type" value="Genomic_DNA"/>
</dbReference>
<protein>
    <submittedName>
        <fullName evidence="1">Uncharacterized protein</fullName>
    </submittedName>
</protein>
<reference evidence="1" key="1">
    <citation type="submission" date="2023-05" db="EMBL/GenBank/DDBJ databases">
        <title>Nepenthes gracilis genome sequencing.</title>
        <authorList>
            <person name="Fukushima K."/>
        </authorList>
    </citation>
    <scope>NUCLEOTIDE SEQUENCE</scope>
    <source>
        <strain evidence="1">SING2019-196</strain>
    </source>
</reference>
<comment type="caution">
    <text evidence="1">The sequence shown here is derived from an EMBL/GenBank/DDBJ whole genome shotgun (WGS) entry which is preliminary data.</text>
</comment>
<organism evidence="1 2">
    <name type="scientific">Nepenthes gracilis</name>
    <name type="common">Slender pitcher plant</name>
    <dbReference type="NCBI Taxonomy" id="150966"/>
    <lineage>
        <taxon>Eukaryota</taxon>
        <taxon>Viridiplantae</taxon>
        <taxon>Streptophyta</taxon>
        <taxon>Embryophyta</taxon>
        <taxon>Tracheophyta</taxon>
        <taxon>Spermatophyta</taxon>
        <taxon>Magnoliopsida</taxon>
        <taxon>eudicotyledons</taxon>
        <taxon>Gunneridae</taxon>
        <taxon>Pentapetalae</taxon>
        <taxon>Caryophyllales</taxon>
        <taxon>Nepenthaceae</taxon>
        <taxon>Nepenthes</taxon>
    </lineage>
</organism>
<gene>
    <name evidence="1" type="ORF">Nepgr_017085</name>
</gene>
<name>A0AAD3SQX6_NEPGR</name>